<keyword evidence="1" id="KW-0132">Cell division</keyword>
<protein>
    <submittedName>
        <fullName evidence="1">Cell division control protein 42</fullName>
    </submittedName>
</protein>
<dbReference type="InterPro" id="IPR027417">
    <property type="entry name" value="P-loop_NTPase"/>
</dbReference>
<proteinExistence type="predicted"/>
<dbReference type="GO" id="GO:0003924">
    <property type="term" value="F:GTPase activity"/>
    <property type="evidence" value="ECO:0007669"/>
    <property type="project" value="InterPro"/>
</dbReference>
<dbReference type="Gene3D" id="3.40.50.300">
    <property type="entry name" value="P-loop containing nucleotide triphosphate hydrolases"/>
    <property type="match status" value="1"/>
</dbReference>
<dbReference type="SUPFAM" id="SSF52540">
    <property type="entry name" value="P-loop containing nucleoside triphosphate hydrolases"/>
    <property type="match status" value="1"/>
</dbReference>
<reference evidence="1 2" key="1">
    <citation type="submission" date="2019-05" db="EMBL/GenBank/DDBJ databases">
        <title>Another draft genome of Portunus trituberculatus and its Hox gene families provides insights of decapod evolution.</title>
        <authorList>
            <person name="Jeong J.-H."/>
            <person name="Song I."/>
            <person name="Kim S."/>
            <person name="Choi T."/>
            <person name="Kim D."/>
            <person name="Ryu S."/>
            <person name="Kim W."/>
        </authorList>
    </citation>
    <scope>NUCLEOTIDE SEQUENCE [LARGE SCALE GENOMIC DNA]</scope>
    <source>
        <tissue evidence="1">Muscle</tissue>
    </source>
</reference>
<sequence length="61" mass="6800">MDVRNLDVLTQRDGKKLVKRHRLSKYVECSAKSQDGLQEVFTSAVMAAVGLGPRPRPCVIM</sequence>
<dbReference type="EMBL" id="VSRR010002050">
    <property type="protein sequence ID" value="MPC29308.1"/>
    <property type="molecule type" value="Genomic_DNA"/>
</dbReference>
<organism evidence="1 2">
    <name type="scientific">Portunus trituberculatus</name>
    <name type="common">Swimming crab</name>
    <name type="synonym">Neptunus trituberculatus</name>
    <dbReference type="NCBI Taxonomy" id="210409"/>
    <lineage>
        <taxon>Eukaryota</taxon>
        <taxon>Metazoa</taxon>
        <taxon>Ecdysozoa</taxon>
        <taxon>Arthropoda</taxon>
        <taxon>Crustacea</taxon>
        <taxon>Multicrustacea</taxon>
        <taxon>Malacostraca</taxon>
        <taxon>Eumalacostraca</taxon>
        <taxon>Eucarida</taxon>
        <taxon>Decapoda</taxon>
        <taxon>Pleocyemata</taxon>
        <taxon>Brachyura</taxon>
        <taxon>Eubrachyura</taxon>
        <taxon>Portunoidea</taxon>
        <taxon>Portunidae</taxon>
        <taxon>Portuninae</taxon>
        <taxon>Portunus</taxon>
    </lineage>
</organism>
<dbReference type="AlphaFoldDB" id="A0A5B7E685"/>
<gene>
    <name evidence="1" type="primary">CDC42</name>
    <name evidence="1" type="ORF">E2C01_022535</name>
</gene>
<dbReference type="InterPro" id="IPR001806">
    <property type="entry name" value="Small_GTPase"/>
</dbReference>
<evidence type="ECO:0000313" key="2">
    <source>
        <dbReference type="Proteomes" id="UP000324222"/>
    </source>
</evidence>
<accession>A0A5B7E685</accession>
<evidence type="ECO:0000313" key="1">
    <source>
        <dbReference type="EMBL" id="MPC29308.1"/>
    </source>
</evidence>
<dbReference type="OrthoDB" id="8830751at2759"/>
<dbReference type="Proteomes" id="UP000324222">
    <property type="component" value="Unassembled WGS sequence"/>
</dbReference>
<name>A0A5B7E685_PORTR</name>
<dbReference type="Pfam" id="PF00071">
    <property type="entry name" value="Ras"/>
    <property type="match status" value="1"/>
</dbReference>
<comment type="caution">
    <text evidence="1">The sequence shown here is derived from an EMBL/GenBank/DDBJ whole genome shotgun (WGS) entry which is preliminary data.</text>
</comment>
<keyword evidence="1" id="KW-0131">Cell cycle</keyword>
<dbReference type="GO" id="GO:0051301">
    <property type="term" value="P:cell division"/>
    <property type="evidence" value="ECO:0007669"/>
    <property type="project" value="UniProtKB-KW"/>
</dbReference>
<dbReference type="GO" id="GO:0005525">
    <property type="term" value="F:GTP binding"/>
    <property type="evidence" value="ECO:0007669"/>
    <property type="project" value="InterPro"/>
</dbReference>
<keyword evidence="2" id="KW-1185">Reference proteome</keyword>